<feature type="domain" description="C2H2-type" evidence="9">
    <location>
        <begin position="624"/>
        <end position="651"/>
    </location>
</feature>
<dbReference type="PROSITE" id="PS00028">
    <property type="entry name" value="ZINC_FINGER_C2H2_1"/>
    <property type="match status" value="13"/>
</dbReference>
<evidence type="ECO:0000256" key="1">
    <source>
        <dbReference type="ARBA" id="ARBA00022723"/>
    </source>
</evidence>
<evidence type="ECO:0000256" key="7">
    <source>
        <dbReference type="PROSITE-ProRule" id="PRU00042"/>
    </source>
</evidence>
<dbReference type="Pfam" id="PF14973">
    <property type="entry name" value="TINF2_N"/>
    <property type="match status" value="1"/>
</dbReference>
<feature type="domain" description="C2H2-type" evidence="9">
    <location>
        <begin position="596"/>
        <end position="623"/>
    </location>
</feature>
<evidence type="ECO:0000259" key="9">
    <source>
        <dbReference type="PROSITE" id="PS50157"/>
    </source>
</evidence>
<keyword evidence="2" id="KW-0677">Repeat</keyword>
<feature type="domain" description="C2H2-type" evidence="9">
    <location>
        <begin position="568"/>
        <end position="595"/>
    </location>
</feature>
<dbReference type="InterPro" id="IPR036236">
    <property type="entry name" value="Znf_C2H2_sf"/>
</dbReference>
<comment type="caution">
    <text evidence="10">The sequence shown here is derived from an EMBL/GenBank/DDBJ whole genome shotgun (WGS) entry which is preliminary data.</text>
</comment>
<feature type="domain" description="C2H2-type" evidence="9">
    <location>
        <begin position="456"/>
        <end position="483"/>
    </location>
</feature>
<keyword evidence="3 7" id="KW-0863">Zinc-finger</keyword>
<dbReference type="FunFam" id="3.30.160.60:FF:000414">
    <property type="entry name" value="Zinc finger protein 398"/>
    <property type="match status" value="1"/>
</dbReference>
<feature type="domain" description="C2H2-type" evidence="9">
    <location>
        <begin position="540"/>
        <end position="567"/>
    </location>
</feature>
<organism evidence="10 11">
    <name type="scientific">Anguilla anguilla</name>
    <name type="common">European freshwater eel</name>
    <name type="synonym">Muraena anguilla</name>
    <dbReference type="NCBI Taxonomy" id="7936"/>
    <lineage>
        <taxon>Eukaryota</taxon>
        <taxon>Metazoa</taxon>
        <taxon>Chordata</taxon>
        <taxon>Craniata</taxon>
        <taxon>Vertebrata</taxon>
        <taxon>Euteleostomi</taxon>
        <taxon>Actinopterygii</taxon>
        <taxon>Neopterygii</taxon>
        <taxon>Teleostei</taxon>
        <taxon>Anguilliformes</taxon>
        <taxon>Anguillidae</taxon>
        <taxon>Anguilla</taxon>
    </lineage>
</organism>
<keyword evidence="6" id="KW-0804">Transcription</keyword>
<dbReference type="FunFam" id="3.30.160.60:FF:000358">
    <property type="entry name" value="zinc finger protein 24"/>
    <property type="match status" value="1"/>
</dbReference>
<protein>
    <recommendedName>
        <fullName evidence="9">C2H2-type domain-containing protein</fullName>
    </recommendedName>
</protein>
<dbReference type="GO" id="GO:0008270">
    <property type="term" value="F:zinc ion binding"/>
    <property type="evidence" value="ECO:0007669"/>
    <property type="project" value="UniProtKB-KW"/>
</dbReference>
<feature type="domain" description="C2H2-type" evidence="9">
    <location>
        <begin position="680"/>
        <end position="707"/>
    </location>
</feature>
<evidence type="ECO:0000256" key="4">
    <source>
        <dbReference type="ARBA" id="ARBA00022833"/>
    </source>
</evidence>
<evidence type="ECO:0000256" key="8">
    <source>
        <dbReference type="SAM" id="MobiDB-lite"/>
    </source>
</evidence>
<dbReference type="PANTHER" id="PTHR23234">
    <property type="entry name" value="ZNF44 PROTEIN"/>
    <property type="match status" value="1"/>
</dbReference>
<reference evidence="10" key="1">
    <citation type="submission" date="2021-01" db="EMBL/GenBank/DDBJ databases">
        <title>A chromosome-scale assembly of European eel, Anguilla anguilla.</title>
        <authorList>
            <person name="Henkel C."/>
            <person name="Jong-Raadsen S.A."/>
            <person name="Dufour S."/>
            <person name="Weltzien F.-A."/>
            <person name="Palstra A.P."/>
            <person name="Pelster B."/>
            <person name="Spaink H.P."/>
            <person name="Van Den Thillart G.E."/>
            <person name="Jansen H."/>
            <person name="Zahm M."/>
            <person name="Klopp C."/>
            <person name="Cedric C."/>
            <person name="Louis A."/>
            <person name="Berthelot C."/>
            <person name="Parey E."/>
            <person name="Roest Crollius H."/>
            <person name="Montfort J."/>
            <person name="Robinson-Rechavi M."/>
            <person name="Bucao C."/>
            <person name="Bouchez O."/>
            <person name="Gislard M."/>
            <person name="Lluch J."/>
            <person name="Milhes M."/>
            <person name="Lampietro C."/>
            <person name="Lopez Roques C."/>
            <person name="Donnadieu C."/>
            <person name="Braasch I."/>
            <person name="Desvignes T."/>
            <person name="Postlethwait J."/>
            <person name="Bobe J."/>
            <person name="Guiguen Y."/>
            <person name="Dirks R."/>
        </authorList>
    </citation>
    <scope>NUCLEOTIDE SEQUENCE</scope>
    <source>
        <strain evidence="10">Tag_6206</strain>
        <tissue evidence="10">Liver</tissue>
    </source>
</reference>
<keyword evidence="11" id="KW-1185">Reference proteome</keyword>
<dbReference type="FunFam" id="3.30.160.60:FF:000690">
    <property type="entry name" value="Zinc finger protein 354C"/>
    <property type="match status" value="1"/>
</dbReference>
<feature type="domain" description="C2H2-type" evidence="9">
    <location>
        <begin position="736"/>
        <end position="763"/>
    </location>
</feature>
<feature type="domain" description="C2H2-type" evidence="9">
    <location>
        <begin position="428"/>
        <end position="455"/>
    </location>
</feature>
<feature type="domain" description="C2H2-type" evidence="9">
    <location>
        <begin position="764"/>
        <end position="791"/>
    </location>
</feature>
<proteinExistence type="predicted"/>
<dbReference type="FunFam" id="3.30.160.60:FF:000495">
    <property type="entry name" value="zinc finger protein 668"/>
    <property type="match status" value="2"/>
</dbReference>
<keyword evidence="1" id="KW-0479">Metal-binding</keyword>
<dbReference type="InterPro" id="IPR013087">
    <property type="entry name" value="Znf_C2H2_type"/>
</dbReference>
<dbReference type="PROSITE" id="PS50157">
    <property type="entry name" value="ZINC_FINGER_C2H2_2"/>
    <property type="match status" value="13"/>
</dbReference>
<dbReference type="Pfam" id="PF13894">
    <property type="entry name" value="zf-C2H2_4"/>
    <property type="match status" value="1"/>
</dbReference>
<dbReference type="Pfam" id="PF00096">
    <property type="entry name" value="zf-C2H2"/>
    <property type="match status" value="9"/>
</dbReference>
<dbReference type="FunFam" id="3.30.160.60:FF:001818">
    <property type="entry name" value="GDNF-inducible zinc finger protein 1 isoform X1"/>
    <property type="match status" value="1"/>
</dbReference>
<dbReference type="FunFam" id="3.30.160.60:FF:002343">
    <property type="entry name" value="Zinc finger protein 33A"/>
    <property type="match status" value="3"/>
</dbReference>
<keyword evidence="5" id="KW-0805">Transcription regulation</keyword>
<dbReference type="InterPro" id="IPR029400">
    <property type="entry name" value="TINF2_N"/>
</dbReference>
<dbReference type="FunFam" id="3.30.160.60:FF:001927">
    <property type="entry name" value="Zinc finger protein 1184"/>
    <property type="match status" value="1"/>
</dbReference>
<evidence type="ECO:0000313" key="11">
    <source>
        <dbReference type="Proteomes" id="UP001044222"/>
    </source>
</evidence>
<accession>A0A9D3RJY8</accession>
<evidence type="ECO:0000256" key="3">
    <source>
        <dbReference type="ARBA" id="ARBA00022771"/>
    </source>
</evidence>
<evidence type="ECO:0000256" key="2">
    <source>
        <dbReference type="ARBA" id="ARBA00022737"/>
    </source>
</evidence>
<keyword evidence="4" id="KW-0862">Zinc</keyword>
<dbReference type="SMART" id="SM00355">
    <property type="entry name" value="ZnF_C2H2"/>
    <property type="match status" value="14"/>
</dbReference>
<dbReference type="AlphaFoldDB" id="A0A9D3RJY8"/>
<dbReference type="EMBL" id="JAFIRN010000019">
    <property type="protein sequence ID" value="KAG5830637.1"/>
    <property type="molecule type" value="Genomic_DNA"/>
</dbReference>
<feature type="domain" description="C2H2-type" evidence="9">
    <location>
        <begin position="652"/>
        <end position="679"/>
    </location>
</feature>
<dbReference type="InterPro" id="IPR050758">
    <property type="entry name" value="Znf_C2H2-type"/>
</dbReference>
<dbReference type="PANTHER" id="PTHR23234:SF10">
    <property type="entry name" value="RIKEN CDNA 6720489N17 GENE-RELATED"/>
    <property type="match status" value="1"/>
</dbReference>
<feature type="region of interest" description="Disordered" evidence="8">
    <location>
        <begin position="382"/>
        <end position="404"/>
    </location>
</feature>
<dbReference type="FunFam" id="3.30.160.60:FF:000110">
    <property type="entry name" value="Zinc finger protein-like"/>
    <property type="match status" value="2"/>
</dbReference>
<gene>
    <name evidence="10" type="ORF">ANANG_G00312780</name>
</gene>
<dbReference type="CDD" id="cd11657">
    <property type="entry name" value="TIN2_N"/>
    <property type="match status" value="1"/>
</dbReference>
<dbReference type="Proteomes" id="UP001044222">
    <property type="component" value="Chromosome 19"/>
</dbReference>
<dbReference type="Gene3D" id="3.30.160.60">
    <property type="entry name" value="Classic Zinc Finger"/>
    <property type="match status" value="12"/>
</dbReference>
<feature type="domain" description="C2H2-type" evidence="9">
    <location>
        <begin position="708"/>
        <end position="735"/>
    </location>
</feature>
<evidence type="ECO:0000256" key="5">
    <source>
        <dbReference type="ARBA" id="ARBA00023015"/>
    </source>
</evidence>
<dbReference type="SUPFAM" id="SSF57667">
    <property type="entry name" value="beta-beta-alpha zinc fingers"/>
    <property type="match status" value="7"/>
</dbReference>
<sequence length="791" mass="89034">METDCFSDSNADTHLPLSSIRLLVPPLRLACAAMWQMTQRGEIMHYGKLEEFVTLVTETVPELLTDKQRTQLIQGLQTRLILELCRSEHLADPQTIQAHVDRIQAQVSEAESEVSDANFLELVQTLLKNPAQREQFFQEVFPVEFGPKYDATLQTLVWEFFSRLEHLLPVPDLTQTASLLSAASTGLEECGQFASHQQQLKTLLQHHKCFGQFTTNVALPSMDDCIVSSLSLPSLSRVVITSEQTDSGGQSESAHSSIAVLSSSSFSKDVVSECLIDSTDYAGVEVELRTSGAVVTHKKTGNSLVITLKCLPESQEKGNMNGPRNFSHRNGNAGWTLEANARVFACSKCLVFHSDEGYLYQHIKTAHPEEYKEFVWAGDPPPPKARLPSRPSRSRAARGATPAPVREAVQVAVGPHAARAHAHGERPFHCPRCAKRFITAWDLTRHQRTHAGKLPFYCAQCGESFGSAAELARHKQVHPDRRRYGCRQCGRSFDSLLERSQHRQTHAVRRLHKCPQCDKSYTRPSDMRRHQRSHTGERPYRCALCGKTFRSATGEKKHQQTHTGERPFPCSHCGKRFTRLPILARHERIHTGERPYLCSKCGKSFLSLGELSKHQKCHTEERPYLCAHCGKGFKREGTLLKHRRTHTGERPYRCPRCEKTFTDRSGLNRHELVHTGERPYGCAQCGKAFLSSGELLKHQRFHTGERPFGCGLCGKTFTQSCYLKRHERSHSGERPYGCPQCRKSFSCSTQLKRHARVHAEEKPFRCSECGKGFSQSCLAKAHQLTHAVGQS</sequence>
<evidence type="ECO:0000313" key="10">
    <source>
        <dbReference type="EMBL" id="KAG5830637.1"/>
    </source>
</evidence>
<feature type="domain" description="C2H2-type" evidence="9">
    <location>
        <begin position="484"/>
        <end position="511"/>
    </location>
</feature>
<feature type="domain" description="C2H2-type" evidence="9">
    <location>
        <begin position="512"/>
        <end position="539"/>
    </location>
</feature>
<evidence type="ECO:0000256" key="6">
    <source>
        <dbReference type="ARBA" id="ARBA00023163"/>
    </source>
</evidence>
<name>A0A9D3RJY8_ANGAN</name>